<dbReference type="AlphaFoldDB" id="A0A6B0Y4N7"/>
<dbReference type="PROSITE" id="PS51318">
    <property type="entry name" value="TAT"/>
    <property type="match status" value="1"/>
</dbReference>
<evidence type="ECO:0000313" key="1">
    <source>
        <dbReference type="EMBL" id="MXY34680.1"/>
    </source>
</evidence>
<proteinExistence type="predicted"/>
<dbReference type="InterPro" id="IPR006311">
    <property type="entry name" value="TAT_signal"/>
</dbReference>
<accession>A0A6B0Y4N7</accession>
<dbReference type="EMBL" id="VXRY01000468">
    <property type="protein sequence ID" value="MXY34680.1"/>
    <property type="molecule type" value="Genomic_DNA"/>
</dbReference>
<feature type="non-terminal residue" evidence="1">
    <location>
        <position position="45"/>
    </location>
</feature>
<reference evidence="1" key="1">
    <citation type="submission" date="2019-09" db="EMBL/GenBank/DDBJ databases">
        <title>Characterisation of the sponge microbiome using genome-centric metagenomics.</title>
        <authorList>
            <person name="Engelberts J.P."/>
            <person name="Robbins S.J."/>
            <person name="De Goeij J.M."/>
            <person name="Aranda M."/>
            <person name="Bell S.C."/>
            <person name="Webster N.S."/>
        </authorList>
    </citation>
    <scope>NUCLEOTIDE SEQUENCE</scope>
    <source>
        <strain evidence="1">SB0664_bin_43</strain>
    </source>
</reference>
<protein>
    <submittedName>
        <fullName evidence="1">Spermidine/putrescine ABC transporter substrate-binding protein</fullName>
    </submittedName>
</protein>
<gene>
    <name evidence="1" type="ORF">F4Y60_11455</name>
</gene>
<sequence length="45" mass="5120">MKTYSPKFRPDRRSLLGGTAALAGLSFLPRGTMAAEERKLNFYNW</sequence>
<name>A0A6B0Y4N7_9RHOB</name>
<organism evidence="1">
    <name type="scientific">Boseongicola sp. SB0664_bin_43</name>
    <dbReference type="NCBI Taxonomy" id="2604844"/>
    <lineage>
        <taxon>Bacteria</taxon>
        <taxon>Pseudomonadati</taxon>
        <taxon>Pseudomonadota</taxon>
        <taxon>Alphaproteobacteria</taxon>
        <taxon>Rhodobacterales</taxon>
        <taxon>Paracoccaceae</taxon>
        <taxon>Boseongicola</taxon>
    </lineage>
</organism>
<comment type="caution">
    <text evidence="1">The sequence shown here is derived from an EMBL/GenBank/DDBJ whole genome shotgun (WGS) entry which is preliminary data.</text>
</comment>